<reference evidence="2" key="1">
    <citation type="submission" date="2010-12" db="EMBL/GenBank/DDBJ databases">
        <title>Complete sequence of Bacillus cellulosilyticus DSM 2522.</title>
        <authorList>
            <consortium name="US DOE Joint Genome Institute"/>
            <person name="Lucas S."/>
            <person name="Copeland A."/>
            <person name="Lapidus A."/>
            <person name="Cheng J.-F."/>
            <person name="Bruce D."/>
            <person name="Goodwin L."/>
            <person name="Pitluck S."/>
            <person name="Chertkov O."/>
            <person name="Detter J.C."/>
            <person name="Han C."/>
            <person name="Tapia R."/>
            <person name="Land M."/>
            <person name="Hauser L."/>
            <person name="Jeffries C."/>
            <person name="Kyrpides N."/>
            <person name="Ivanova N."/>
            <person name="Mikhailova N."/>
            <person name="Brumm P."/>
            <person name="Mead D."/>
            <person name="Woyke T."/>
        </authorList>
    </citation>
    <scope>NUCLEOTIDE SEQUENCE [LARGE SCALE GENOMIC DNA]</scope>
    <source>
        <strain evidence="2">DSM 2522</strain>
    </source>
</reference>
<dbReference type="HOGENOM" id="CLU_077915_0_0_9"/>
<gene>
    <name evidence="2" type="ordered locus">Bcell_2847</name>
</gene>
<dbReference type="Pfam" id="PF01909">
    <property type="entry name" value="NTP_transf_2"/>
    <property type="match status" value="1"/>
</dbReference>
<dbReference type="Gene3D" id="3.30.460.10">
    <property type="entry name" value="Beta Polymerase, domain 2"/>
    <property type="match status" value="1"/>
</dbReference>
<dbReference type="AlphaFoldDB" id="E6TX11"/>
<evidence type="ECO:0000259" key="1">
    <source>
        <dbReference type="Pfam" id="PF01909"/>
    </source>
</evidence>
<organism evidence="2 3">
    <name type="scientific">Evansella cellulosilytica (strain ATCC 21833 / DSM 2522 / FERM P-1141 / JCM 9156 / N-4)</name>
    <name type="common">Bacillus cellulosilyticus</name>
    <dbReference type="NCBI Taxonomy" id="649639"/>
    <lineage>
        <taxon>Bacteria</taxon>
        <taxon>Bacillati</taxon>
        <taxon>Bacillota</taxon>
        <taxon>Bacilli</taxon>
        <taxon>Bacillales</taxon>
        <taxon>Bacillaceae</taxon>
        <taxon>Evansella</taxon>
    </lineage>
</organism>
<dbReference type="CDD" id="cd05403">
    <property type="entry name" value="NT_KNTase_like"/>
    <property type="match status" value="1"/>
</dbReference>
<dbReference type="GO" id="GO:0016779">
    <property type="term" value="F:nucleotidyltransferase activity"/>
    <property type="evidence" value="ECO:0007669"/>
    <property type="project" value="InterPro"/>
</dbReference>
<sequence length="235" mass="27236">MTKRLQPFEVAKQFIQKNFPHCHGAVLAGSVVRGEATETSDLDIVVIDMNIISQYRKSVMFLQWPIEVFVHNVQSLKHMFQDDYERATPTHQTMLAEGITIVDKGVLGPIQKEAKLILKNGPQTWTNETIKRKRYFITDALDDLIGSSNRSEEIFITNTLAYWLHEFVLRTNGHWIGDSKWIIRRLQQFDQNYSERFIEAIDDFYKYGNKHKVIALVDDTLAPYGGRLFHGFKDG</sequence>
<protein>
    <submittedName>
        <fullName evidence="2">DNA polymerase beta domain protein region</fullName>
    </submittedName>
</protein>
<dbReference type="SUPFAM" id="SSF81301">
    <property type="entry name" value="Nucleotidyltransferase"/>
    <property type="match status" value="1"/>
</dbReference>
<keyword evidence="3" id="KW-1185">Reference proteome</keyword>
<dbReference type="KEGG" id="bco:Bcell_2847"/>
<dbReference type="OrthoDB" id="43980at2"/>
<evidence type="ECO:0000313" key="3">
    <source>
        <dbReference type="Proteomes" id="UP000001401"/>
    </source>
</evidence>
<dbReference type="InterPro" id="IPR043519">
    <property type="entry name" value="NT_sf"/>
</dbReference>
<dbReference type="InterPro" id="IPR002934">
    <property type="entry name" value="Polymerase_NTP_transf_dom"/>
</dbReference>
<feature type="domain" description="Polymerase nucleotidyl transferase" evidence="1">
    <location>
        <begin position="13"/>
        <end position="47"/>
    </location>
</feature>
<evidence type="ECO:0000313" key="2">
    <source>
        <dbReference type="EMBL" id="ADU31100.1"/>
    </source>
</evidence>
<dbReference type="Proteomes" id="UP000001401">
    <property type="component" value="Chromosome"/>
</dbReference>
<accession>E6TX11</accession>
<name>E6TX11_EVAC2</name>
<dbReference type="eggNOG" id="COG1708">
    <property type="taxonomic scope" value="Bacteria"/>
</dbReference>
<dbReference type="STRING" id="649639.Bcell_2847"/>
<proteinExistence type="predicted"/>
<dbReference type="EMBL" id="CP002394">
    <property type="protein sequence ID" value="ADU31100.1"/>
    <property type="molecule type" value="Genomic_DNA"/>
</dbReference>
<dbReference type="RefSeq" id="WP_013489432.1">
    <property type="nucleotide sequence ID" value="NC_014829.1"/>
</dbReference>